<dbReference type="InterPro" id="IPR003594">
    <property type="entry name" value="HATPase_dom"/>
</dbReference>
<dbReference type="OrthoDB" id="60033at2759"/>
<dbReference type="Proteomes" id="UP000250140">
    <property type="component" value="Unassembled WGS sequence"/>
</dbReference>
<evidence type="ECO:0000256" key="2">
    <source>
        <dbReference type="PROSITE-ProRule" id="PRU00169"/>
    </source>
</evidence>
<reference evidence="6 7" key="1">
    <citation type="journal article" date="2016" name="Nat. Commun.">
        <title>Ectomycorrhizal ecology is imprinted in the genome of the dominant symbiotic fungus Cenococcum geophilum.</title>
        <authorList>
            <consortium name="DOE Joint Genome Institute"/>
            <person name="Peter M."/>
            <person name="Kohler A."/>
            <person name="Ohm R.A."/>
            <person name="Kuo A."/>
            <person name="Krutzmann J."/>
            <person name="Morin E."/>
            <person name="Arend M."/>
            <person name="Barry K.W."/>
            <person name="Binder M."/>
            <person name="Choi C."/>
            <person name="Clum A."/>
            <person name="Copeland A."/>
            <person name="Grisel N."/>
            <person name="Haridas S."/>
            <person name="Kipfer T."/>
            <person name="LaButti K."/>
            <person name="Lindquist E."/>
            <person name="Lipzen A."/>
            <person name="Maire R."/>
            <person name="Meier B."/>
            <person name="Mihaltcheva S."/>
            <person name="Molinier V."/>
            <person name="Murat C."/>
            <person name="Poggeler S."/>
            <person name="Quandt C.A."/>
            <person name="Sperisen C."/>
            <person name="Tritt A."/>
            <person name="Tisserant E."/>
            <person name="Crous P.W."/>
            <person name="Henrissat B."/>
            <person name="Nehls U."/>
            <person name="Egli S."/>
            <person name="Spatafora J.W."/>
            <person name="Grigoriev I.V."/>
            <person name="Martin F.M."/>
        </authorList>
    </citation>
    <scope>NUCLEOTIDE SEQUENCE [LARGE SCALE GENOMIC DNA]</scope>
    <source>
        <strain evidence="6 7">CBS 207.34</strain>
    </source>
</reference>
<dbReference type="SMART" id="SM00387">
    <property type="entry name" value="HATPase_c"/>
    <property type="match status" value="1"/>
</dbReference>
<evidence type="ECO:0000313" key="6">
    <source>
        <dbReference type="EMBL" id="OCL02455.1"/>
    </source>
</evidence>
<dbReference type="PANTHER" id="PTHR43719">
    <property type="entry name" value="TWO-COMPONENT HISTIDINE KINASE"/>
    <property type="match status" value="1"/>
</dbReference>
<dbReference type="InterPro" id="IPR005467">
    <property type="entry name" value="His_kinase_dom"/>
</dbReference>
<dbReference type="InterPro" id="IPR011006">
    <property type="entry name" value="CheY-like_superfamily"/>
</dbReference>
<keyword evidence="1 2" id="KW-0597">Phosphoprotein</keyword>
<keyword evidence="7" id="KW-1185">Reference proteome</keyword>
<dbReference type="PANTHER" id="PTHR43719:SF30">
    <property type="entry name" value="TWO-COMPONENT SYSTEM RESPONSE REGULATOR"/>
    <property type="match status" value="1"/>
</dbReference>
<dbReference type="SMART" id="SM00448">
    <property type="entry name" value="REC"/>
    <property type="match status" value="1"/>
</dbReference>
<dbReference type="EMBL" id="KV750954">
    <property type="protein sequence ID" value="OCL02455.1"/>
    <property type="molecule type" value="Genomic_DNA"/>
</dbReference>
<feature type="region of interest" description="Disordered" evidence="3">
    <location>
        <begin position="1050"/>
        <end position="1069"/>
    </location>
</feature>
<dbReference type="SUPFAM" id="SSF52172">
    <property type="entry name" value="CheY-like"/>
    <property type="match status" value="1"/>
</dbReference>
<accession>A0A8E2EPH5</accession>
<dbReference type="GO" id="GO:0000155">
    <property type="term" value="F:phosphorelay sensor kinase activity"/>
    <property type="evidence" value="ECO:0007669"/>
    <property type="project" value="InterPro"/>
</dbReference>
<dbReference type="SMART" id="SM00388">
    <property type="entry name" value="HisKA"/>
    <property type="match status" value="1"/>
</dbReference>
<dbReference type="InterPro" id="IPR001789">
    <property type="entry name" value="Sig_transdc_resp-reg_receiver"/>
</dbReference>
<dbReference type="InterPro" id="IPR003661">
    <property type="entry name" value="HisK_dim/P_dom"/>
</dbReference>
<dbReference type="InterPro" id="IPR029016">
    <property type="entry name" value="GAF-like_dom_sf"/>
</dbReference>
<dbReference type="Gene3D" id="1.10.287.130">
    <property type="match status" value="1"/>
</dbReference>
<dbReference type="InterPro" id="IPR058846">
    <property type="entry name" value="PAS-like"/>
</dbReference>
<dbReference type="InterPro" id="IPR050956">
    <property type="entry name" value="2C_system_His_kinase"/>
</dbReference>
<proteinExistence type="predicted"/>
<dbReference type="InterPro" id="IPR036890">
    <property type="entry name" value="HATPase_C_sf"/>
</dbReference>
<dbReference type="Pfam" id="PF00512">
    <property type="entry name" value="HisKA"/>
    <property type="match status" value="1"/>
</dbReference>
<dbReference type="Pfam" id="PF02518">
    <property type="entry name" value="HATPase_c"/>
    <property type="match status" value="1"/>
</dbReference>
<organism evidence="6 7">
    <name type="scientific">Glonium stellatum</name>
    <dbReference type="NCBI Taxonomy" id="574774"/>
    <lineage>
        <taxon>Eukaryota</taxon>
        <taxon>Fungi</taxon>
        <taxon>Dikarya</taxon>
        <taxon>Ascomycota</taxon>
        <taxon>Pezizomycotina</taxon>
        <taxon>Dothideomycetes</taxon>
        <taxon>Pleosporomycetidae</taxon>
        <taxon>Gloniales</taxon>
        <taxon>Gloniaceae</taxon>
        <taxon>Glonium</taxon>
    </lineage>
</organism>
<dbReference type="Gene3D" id="3.40.50.2300">
    <property type="match status" value="1"/>
</dbReference>
<dbReference type="Gene3D" id="3.30.565.10">
    <property type="entry name" value="Histidine kinase-like ATPase, C-terminal domain"/>
    <property type="match status" value="1"/>
</dbReference>
<dbReference type="SUPFAM" id="SSF55874">
    <property type="entry name" value="ATPase domain of HSP90 chaperone/DNA topoisomerase II/histidine kinase"/>
    <property type="match status" value="1"/>
</dbReference>
<gene>
    <name evidence="6" type="ORF">AOQ84DRAFT_182167</name>
</gene>
<evidence type="ECO:0000256" key="3">
    <source>
        <dbReference type="SAM" id="MobiDB-lite"/>
    </source>
</evidence>
<dbReference type="InterPro" id="IPR035965">
    <property type="entry name" value="PAS-like_dom_sf"/>
</dbReference>
<evidence type="ECO:0000259" key="4">
    <source>
        <dbReference type="PROSITE" id="PS50109"/>
    </source>
</evidence>
<dbReference type="Pfam" id="PF00072">
    <property type="entry name" value="Response_reg"/>
    <property type="match status" value="1"/>
</dbReference>
<sequence length="1215" mass="137024">MRDDDNLSKPILPIPFREAAAHNSRTNHELHHLRLLDILDLDDRPTLILDLASAVGTDGVLQPAYCNPSLLASELLLNLIIGEIDVGIAGTLSIRPYSRFRQWLLKKFDDPDEATRGSLYMFEGFFWSATTVDKRWRIVSGLQSFLTPPKNFGGLSAHTSARPTQTLAENKDLGAENATYSEEDAPFRNAEGSGHIATDIAPDAVDEAIPREHFDCTLSTPPVEMSQHVQYFRSIDWAQTSLGPTSSWSPQLRSAVNAVMMDMHASVLFWGEDVVIIYNEAYIEVLGALHPCMGTSARVAFRDYWGHFEPIVQYNKATGRTMAVNDLPLFLDRHGYFEETFFSFQFIPILDEHGLVAGYHEPILETTKNKILERRVSSLMEVGAETAKARDLETYWSLVLDTLATNDKDIPLAILYSVEQNEAVPEISESFEPSRKCVLKGTLGLPFNHPIAPARLDLTSSSDGFIPYLRNAAKSRKPTLLHTDDTPFSHLFSDDIQWRGYGDPCKSLVVCPILPTTSENVLAFLIVGLNPRRPYDEDYQLFIQVMNRLFATSLASVVLFEEEIRHREKMIGQATKIQEQLSEQLLKSQREVELTEKKFQRFAERADIAIFIADMTGQYTYRNQRWFDIFTTAKNIEDIAEAWRLIAMPEDIEFCESVFAKLIMDKSPVTIELKTTMPWRPPQRLEDPKDSLTEHHVWILCSAYPEIGSDDEVKEIVGCVTDISRQKWAEGIQKQRTHHALESKRQLENFIDTTSHEMRNPLSAVMQCADDITTSYLTFTKSHPEVFGTYADLLNRGLDAAETITQCAQHMKRIVDDILTISKLDSGLLVITPVDSLPESVARHSVKMFEGEARAAGVDMRFVVEDSYRELDVEWASLDPTRLLQVLINLITNAIKFTRLESKRLITVSIGACKEKPEHSTEEIEYIRTRVASEDNKLREDWLRGEPIFLQFSVRDTGRGLSEDEKASLFARFSQGSPRTHIHYGGSGLGLFISRRLTEMQGGAVGFTSQPKIGSTFCFYVKARRSQPPLTETCPLDLFPDRRKVEVNYSNRSSVDEKAQPSLSPQALRSQSPDTLHVLVVEDNLVNQRVLAKQLRNLGCVVHVANHGGEALDFLQKTTHWNDAKSRVEGQELSVILMDWEMPVMDGLAAVKRIRQLQDDGTLKTHVPVIAVTANVRQQQIAMAIDAGMDDVVSKPFRVPELVGRMKALVGSLRP</sequence>
<dbReference type="InterPro" id="IPR004358">
    <property type="entry name" value="Sig_transdc_His_kin-like_C"/>
</dbReference>
<dbReference type="CDD" id="cd00082">
    <property type="entry name" value="HisKA"/>
    <property type="match status" value="1"/>
</dbReference>
<evidence type="ECO:0000256" key="1">
    <source>
        <dbReference type="ARBA" id="ARBA00022553"/>
    </source>
</evidence>
<dbReference type="PROSITE" id="PS50109">
    <property type="entry name" value="HIS_KIN"/>
    <property type="match status" value="1"/>
</dbReference>
<feature type="modified residue" description="4-aspartylphosphate" evidence="2">
    <location>
        <position position="1139"/>
    </location>
</feature>
<evidence type="ECO:0000313" key="7">
    <source>
        <dbReference type="Proteomes" id="UP000250140"/>
    </source>
</evidence>
<dbReference type="PROSITE" id="PS50110">
    <property type="entry name" value="RESPONSE_REGULATORY"/>
    <property type="match status" value="1"/>
</dbReference>
<evidence type="ECO:0000259" key="5">
    <source>
        <dbReference type="PROSITE" id="PS50110"/>
    </source>
</evidence>
<dbReference type="Pfam" id="PF26131">
    <property type="entry name" value="PAS-like"/>
    <property type="match status" value="1"/>
</dbReference>
<dbReference type="PRINTS" id="PR00344">
    <property type="entry name" value="BCTRLSENSOR"/>
</dbReference>
<dbReference type="InterPro" id="IPR036097">
    <property type="entry name" value="HisK_dim/P_sf"/>
</dbReference>
<feature type="domain" description="Response regulatory" evidence="5">
    <location>
        <begin position="1077"/>
        <end position="1210"/>
    </location>
</feature>
<dbReference type="AlphaFoldDB" id="A0A8E2EPH5"/>
<name>A0A8E2EPH5_9PEZI</name>
<dbReference type="SUPFAM" id="SSF55785">
    <property type="entry name" value="PYP-like sensor domain (PAS domain)"/>
    <property type="match status" value="1"/>
</dbReference>
<dbReference type="SUPFAM" id="SSF47384">
    <property type="entry name" value="Homodimeric domain of signal transducing histidine kinase"/>
    <property type="match status" value="1"/>
</dbReference>
<feature type="domain" description="Histidine kinase" evidence="4">
    <location>
        <begin position="753"/>
        <end position="1025"/>
    </location>
</feature>
<dbReference type="CDD" id="cd17546">
    <property type="entry name" value="REC_hyHK_CKI1_RcsC-like"/>
    <property type="match status" value="1"/>
</dbReference>
<protein>
    <submittedName>
        <fullName evidence="6">Uncharacterized protein</fullName>
    </submittedName>
</protein>
<dbReference type="Gene3D" id="3.30.450.20">
    <property type="entry name" value="PAS domain"/>
    <property type="match status" value="2"/>
</dbReference>
<dbReference type="Gene3D" id="3.30.450.40">
    <property type="match status" value="1"/>
</dbReference>